<dbReference type="Gene3D" id="1.20.120.1220">
    <property type="match status" value="1"/>
</dbReference>
<dbReference type="InterPro" id="IPR010627">
    <property type="entry name" value="Prepilin_pept_A24_N"/>
</dbReference>
<dbReference type="GO" id="GO:0005886">
    <property type="term" value="C:plasma membrane"/>
    <property type="evidence" value="ECO:0007669"/>
    <property type="project" value="UniProtKB-SubCell"/>
</dbReference>
<evidence type="ECO:0000259" key="11">
    <source>
        <dbReference type="Pfam" id="PF01478"/>
    </source>
</evidence>
<evidence type="ECO:0000256" key="10">
    <source>
        <dbReference type="SAM" id="Phobius"/>
    </source>
</evidence>
<dbReference type="EC" id="2.1.1.-" evidence="9"/>
<dbReference type="PRINTS" id="PR00864">
    <property type="entry name" value="PREPILNPTASE"/>
</dbReference>
<dbReference type="RefSeq" id="WP_097334521.1">
    <property type="nucleotide sequence ID" value="NZ_NNWI01000059.1"/>
</dbReference>
<evidence type="ECO:0000256" key="5">
    <source>
        <dbReference type="ARBA" id="ARBA00022692"/>
    </source>
</evidence>
<dbReference type="AlphaFoldDB" id="A0A6L6ZPG1"/>
<keyword evidence="9" id="KW-0645">Protease</keyword>
<feature type="transmembrane region" description="Helical" evidence="10">
    <location>
        <begin position="12"/>
        <end position="34"/>
    </location>
</feature>
<keyword evidence="7 10" id="KW-0472">Membrane</keyword>
<dbReference type="GO" id="GO:0008168">
    <property type="term" value="F:methyltransferase activity"/>
    <property type="evidence" value="ECO:0007669"/>
    <property type="project" value="UniProtKB-KW"/>
</dbReference>
<feature type="domain" description="Prepilin type IV endopeptidase peptidase" evidence="11">
    <location>
        <begin position="132"/>
        <end position="241"/>
    </location>
</feature>
<dbReference type="InterPro" id="IPR050882">
    <property type="entry name" value="Prepilin_peptidase/N-MTase"/>
</dbReference>
<dbReference type="GO" id="GO:0006465">
    <property type="term" value="P:signal peptide processing"/>
    <property type="evidence" value="ECO:0007669"/>
    <property type="project" value="TreeGrafter"/>
</dbReference>
<evidence type="ECO:0000256" key="7">
    <source>
        <dbReference type="ARBA" id="ARBA00023136"/>
    </source>
</evidence>
<dbReference type="EC" id="3.4.23.43" evidence="9"/>
<sequence>MALSFFFQQYPTAIPVLATAGGLIIGSFLNVVIWRYPIMLRQQMAEFNSETPSAQPKISLVLPRSYCPHCQQTIRIRDNIPLLSWLMLKGRCRDCQAKISKRYPLVELLTALAFLLASLVWPESGWALAMMALSAWLIAASIIDLDHQWLPDVFTQGVLWTGLIAAWAQLSPLTLQDAVTGVLTGFTSFYSLRLLAEVILHKEALGMGDVILFSGLGSWVGVFSLAHVALLASCGGLIYAIVTRKTSRQLPFGPFLSVGGLITLYSKELI</sequence>
<keyword evidence="9" id="KW-0489">Methyltransferase</keyword>
<dbReference type="Pfam" id="PF01478">
    <property type="entry name" value="Peptidase_A24"/>
    <property type="match status" value="1"/>
</dbReference>
<dbReference type="InterPro" id="IPR000045">
    <property type="entry name" value="Prepilin_IV_endopep_pep"/>
</dbReference>
<dbReference type="InterPro" id="IPR014032">
    <property type="entry name" value="Peptidase_A24A_bac"/>
</dbReference>
<feature type="transmembrane region" description="Helical" evidence="10">
    <location>
        <begin position="157"/>
        <end position="175"/>
    </location>
</feature>
<evidence type="ECO:0000256" key="8">
    <source>
        <dbReference type="RuleBase" id="RU003793"/>
    </source>
</evidence>
<feature type="transmembrane region" description="Helical" evidence="10">
    <location>
        <begin position="103"/>
        <end position="121"/>
    </location>
</feature>
<evidence type="ECO:0000256" key="6">
    <source>
        <dbReference type="ARBA" id="ARBA00022989"/>
    </source>
</evidence>
<feature type="transmembrane region" description="Helical" evidence="10">
    <location>
        <begin position="216"/>
        <end position="242"/>
    </location>
</feature>
<dbReference type="Proteomes" id="UP000487258">
    <property type="component" value="Unassembled WGS sequence"/>
</dbReference>
<accession>A0A6L6ZPG1</accession>
<evidence type="ECO:0000256" key="4">
    <source>
        <dbReference type="ARBA" id="ARBA00022519"/>
    </source>
</evidence>
<keyword evidence="9" id="KW-0808">Transferase</keyword>
<comment type="subcellular location">
    <subcellularLocation>
        <location evidence="1">Cell inner membrane</location>
        <topology evidence="1">Multi-pass membrane protein</topology>
    </subcellularLocation>
    <subcellularLocation>
        <location evidence="9">Cell membrane</location>
        <topology evidence="9">Multi-pass membrane protein</topology>
    </subcellularLocation>
</comment>
<feature type="domain" description="Prepilin peptidase A24 N-terminal" evidence="12">
    <location>
        <begin position="22"/>
        <end position="119"/>
    </location>
</feature>
<keyword evidence="9" id="KW-0378">Hydrolase</keyword>
<gene>
    <name evidence="13" type="ORF">GQM04_07365</name>
</gene>
<comment type="caution">
    <text evidence="13">The sequence shown here is derived from an EMBL/GenBank/DDBJ whole genome shotgun (WGS) entry which is preliminary data.</text>
</comment>
<dbReference type="GO" id="GO:0004190">
    <property type="term" value="F:aspartic-type endopeptidase activity"/>
    <property type="evidence" value="ECO:0007669"/>
    <property type="project" value="UniProtKB-EC"/>
</dbReference>
<keyword evidence="5 9" id="KW-0812">Transmembrane</keyword>
<evidence type="ECO:0000256" key="3">
    <source>
        <dbReference type="ARBA" id="ARBA00022475"/>
    </source>
</evidence>
<name>A0A6L6ZPG1_ECOLX</name>
<comment type="similarity">
    <text evidence="2 8">Belongs to the peptidase A24 family.</text>
</comment>
<comment type="function">
    <text evidence="9">Plays an essential role in type IV pili and type II pseudopili formation by proteolytically removing the leader sequence from substrate proteins and subsequently monomethylating the alpha-amino group of the newly exposed N-terminal phenylalanine.</text>
</comment>
<dbReference type="GO" id="GO:0032259">
    <property type="term" value="P:methylation"/>
    <property type="evidence" value="ECO:0007669"/>
    <property type="project" value="UniProtKB-KW"/>
</dbReference>
<evidence type="ECO:0000313" key="14">
    <source>
        <dbReference type="Proteomes" id="UP000487258"/>
    </source>
</evidence>
<keyword evidence="6 10" id="KW-1133">Transmembrane helix</keyword>
<evidence type="ECO:0000256" key="9">
    <source>
        <dbReference type="RuleBase" id="RU003794"/>
    </source>
</evidence>
<keyword evidence="4" id="KW-0997">Cell inner membrane</keyword>
<dbReference type="Pfam" id="PF06750">
    <property type="entry name" value="A24_N_bact"/>
    <property type="match status" value="1"/>
</dbReference>
<evidence type="ECO:0000256" key="1">
    <source>
        <dbReference type="ARBA" id="ARBA00004429"/>
    </source>
</evidence>
<proteinExistence type="inferred from homology"/>
<protein>
    <recommendedName>
        <fullName evidence="9">Prepilin leader peptidase/N-methyltransferase</fullName>
        <ecNumber evidence="9">2.1.1.-</ecNumber>
        <ecNumber evidence="9">3.4.23.43</ecNumber>
    </recommendedName>
</protein>
<dbReference type="PANTHER" id="PTHR30487">
    <property type="entry name" value="TYPE 4 PREPILIN-LIKE PROTEINS LEADER PEPTIDE-PROCESSING ENZYME"/>
    <property type="match status" value="1"/>
</dbReference>
<keyword evidence="9" id="KW-0511">Multifunctional enzyme</keyword>
<comment type="catalytic activity">
    <reaction evidence="9">
        <text>Typically cleaves a -Gly-|-Phe- bond to release an N-terminal, basic peptide of 5-8 residues from type IV prepilin, and then N-methylates the new N-terminal amino group, the methyl donor being S-adenosyl-L-methionine.</text>
        <dbReference type="EC" id="3.4.23.43"/>
    </reaction>
</comment>
<organism evidence="13 14">
    <name type="scientific">Escherichia coli</name>
    <dbReference type="NCBI Taxonomy" id="562"/>
    <lineage>
        <taxon>Bacteria</taxon>
        <taxon>Pseudomonadati</taxon>
        <taxon>Pseudomonadota</taxon>
        <taxon>Gammaproteobacteria</taxon>
        <taxon>Enterobacterales</taxon>
        <taxon>Enterobacteriaceae</taxon>
        <taxon>Escherichia</taxon>
    </lineage>
</organism>
<dbReference type="EMBL" id="WTMY01000043">
    <property type="protein sequence ID" value="MWL45344.1"/>
    <property type="molecule type" value="Genomic_DNA"/>
</dbReference>
<dbReference type="PANTHER" id="PTHR30487:SF0">
    <property type="entry name" value="PREPILIN LEADER PEPTIDASE_N-METHYLTRANSFERASE-RELATED"/>
    <property type="match status" value="1"/>
</dbReference>
<reference evidence="13 14" key="1">
    <citation type="submission" date="2019-12" db="EMBL/GenBank/DDBJ databases">
        <title>Enteriobacteria Tanzani isolates_10432.</title>
        <authorList>
            <person name="Subbiah M."/>
            <person name="Call D."/>
        </authorList>
    </citation>
    <scope>NUCLEOTIDE SEQUENCE [LARGE SCALE GENOMIC DNA]</scope>
    <source>
        <strain evidence="13 14">10432wF6</strain>
    </source>
</reference>
<evidence type="ECO:0000313" key="13">
    <source>
        <dbReference type="EMBL" id="MWL45344.1"/>
    </source>
</evidence>
<evidence type="ECO:0000256" key="2">
    <source>
        <dbReference type="ARBA" id="ARBA00005801"/>
    </source>
</evidence>
<keyword evidence="3" id="KW-1003">Cell membrane</keyword>
<evidence type="ECO:0000259" key="12">
    <source>
        <dbReference type="Pfam" id="PF06750"/>
    </source>
</evidence>